<keyword evidence="2" id="KW-1185">Reference proteome</keyword>
<reference evidence="1 2" key="1">
    <citation type="submission" date="2020-01" db="EMBL/GenBank/DDBJ databases">
        <title>Aspergillus terreus IFO 6365 whole genome shotgun sequence.</title>
        <authorList>
            <person name="Kanamasa S."/>
            <person name="Takahashi H."/>
        </authorList>
    </citation>
    <scope>NUCLEOTIDE SEQUENCE [LARGE SCALE GENOMIC DNA]</scope>
    <source>
        <strain evidence="1 2">IFO 6365</strain>
    </source>
</reference>
<organism evidence="1 2">
    <name type="scientific">Aspergillus terreus</name>
    <dbReference type="NCBI Taxonomy" id="33178"/>
    <lineage>
        <taxon>Eukaryota</taxon>
        <taxon>Fungi</taxon>
        <taxon>Dikarya</taxon>
        <taxon>Ascomycota</taxon>
        <taxon>Pezizomycotina</taxon>
        <taxon>Eurotiomycetes</taxon>
        <taxon>Eurotiomycetidae</taxon>
        <taxon>Eurotiales</taxon>
        <taxon>Aspergillaceae</taxon>
        <taxon>Aspergillus</taxon>
        <taxon>Aspergillus subgen. Circumdati</taxon>
    </lineage>
</organism>
<protein>
    <submittedName>
        <fullName evidence="1">Acetyltransferase, GNAT family</fullName>
    </submittedName>
</protein>
<proteinExistence type="predicted"/>
<dbReference type="InterPro" id="IPR000182">
    <property type="entry name" value="GNAT_dom"/>
</dbReference>
<evidence type="ECO:0000313" key="2">
    <source>
        <dbReference type="Proteomes" id="UP000452235"/>
    </source>
</evidence>
<dbReference type="EMBL" id="BLJY01000005">
    <property type="protein sequence ID" value="GFF15963.1"/>
    <property type="molecule type" value="Genomic_DNA"/>
</dbReference>
<accession>A0A5M3Z0J6</accession>
<name>A0A5M3Z0J6_ASPTE</name>
<dbReference type="SUPFAM" id="SSF55729">
    <property type="entry name" value="Acyl-CoA N-acyltransferases (Nat)"/>
    <property type="match status" value="1"/>
</dbReference>
<gene>
    <name evidence="1" type="ORF">ATEIFO6365_0005015300</name>
</gene>
<dbReference type="Pfam" id="PF00583">
    <property type="entry name" value="Acetyltransf_1"/>
    <property type="match status" value="1"/>
</dbReference>
<dbReference type="InterPro" id="IPR016181">
    <property type="entry name" value="Acyl_CoA_acyltransferase"/>
</dbReference>
<comment type="caution">
    <text evidence="1">The sequence shown here is derived from an EMBL/GenBank/DDBJ whole genome shotgun (WGS) entry which is preliminary data.</text>
</comment>
<sequence>MLHTAVLTPPHHPLAPDSPSNPALFNDALAVRIAVFVHEQHIALDLEVDADDARSWHWIVYDENTPVATARLVPPPHAPHDPVDTDGLCVGRYDLREEPCVRIGRVAVRKDYRGRGLAVELLRTMLEWVARHADAVDEAYRRVLKEEGISEGKGWNGLVRVHSQVAVQRVYARVGFETEERMGRWMEDGIEHVGMGLRISV</sequence>
<dbReference type="Proteomes" id="UP000452235">
    <property type="component" value="Unassembled WGS sequence"/>
</dbReference>
<dbReference type="AlphaFoldDB" id="A0A5M3Z0J6"/>
<keyword evidence="1" id="KW-0808">Transferase</keyword>
<evidence type="ECO:0000313" key="1">
    <source>
        <dbReference type="EMBL" id="GFF15963.1"/>
    </source>
</evidence>
<dbReference type="OrthoDB" id="329272at2759"/>
<dbReference type="PROSITE" id="PS51186">
    <property type="entry name" value="GNAT"/>
    <property type="match status" value="1"/>
</dbReference>
<dbReference type="Gene3D" id="3.40.630.30">
    <property type="match status" value="1"/>
</dbReference>
<dbReference type="GO" id="GO:0016747">
    <property type="term" value="F:acyltransferase activity, transferring groups other than amino-acyl groups"/>
    <property type="evidence" value="ECO:0007669"/>
    <property type="project" value="InterPro"/>
</dbReference>
<dbReference type="UniPathway" id="UPA00113">
    <property type="reaction ID" value="UER00529"/>
</dbReference>
<dbReference type="GO" id="GO:0006048">
    <property type="term" value="P:UDP-N-acetylglucosamine biosynthetic process"/>
    <property type="evidence" value="ECO:0007669"/>
    <property type="project" value="UniProtKB-UniPathway"/>
</dbReference>
<dbReference type="CDD" id="cd04301">
    <property type="entry name" value="NAT_SF"/>
    <property type="match status" value="1"/>
</dbReference>